<dbReference type="CDD" id="cd18787">
    <property type="entry name" value="SF2_C_DEAD"/>
    <property type="match status" value="1"/>
</dbReference>
<name>A0A1R1MJB8_9BACT</name>
<dbReference type="InterPro" id="IPR001650">
    <property type="entry name" value="Helicase_C-like"/>
</dbReference>
<evidence type="ECO:0000256" key="4">
    <source>
        <dbReference type="ARBA" id="ARBA00022840"/>
    </source>
</evidence>
<reference evidence="10 11" key="1">
    <citation type="submission" date="2016-10" db="EMBL/GenBank/DDBJ databases">
        <title>Genome sequence of a sulfur-reducing bacterium Desulfurobacterium indicum K6013.</title>
        <authorList>
            <person name="Cao J."/>
            <person name="Shao Z."/>
            <person name="Alain K."/>
            <person name="Jebbar M."/>
        </authorList>
    </citation>
    <scope>NUCLEOTIDE SEQUENCE [LARGE SCALE GENOMIC DNA]</scope>
    <source>
        <strain evidence="10 11">K6013</strain>
    </source>
</reference>
<feature type="domain" description="Helicase ATP-binding" evidence="7">
    <location>
        <begin position="32"/>
        <end position="202"/>
    </location>
</feature>
<keyword evidence="3 10" id="KW-0347">Helicase</keyword>
<dbReference type="GO" id="GO:0003724">
    <property type="term" value="F:RNA helicase activity"/>
    <property type="evidence" value="ECO:0007669"/>
    <property type="project" value="InterPro"/>
</dbReference>
<dbReference type="SMART" id="SM00490">
    <property type="entry name" value="HELICc"/>
    <property type="match status" value="1"/>
</dbReference>
<dbReference type="GO" id="GO:0016787">
    <property type="term" value="F:hydrolase activity"/>
    <property type="evidence" value="ECO:0007669"/>
    <property type="project" value="UniProtKB-KW"/>
</dbReference>
<dbReference type="STRING" id="1914305.BLW93_07960"/>
<keyword evidence="2" id="KW-0378">Hydrolase</keyword>
<dbReference type="Proteomes" id="UP000187408">
    <property type="component" value="Unassembled WGS sequence"/>
</dbReference>
<keyword evidence="4" id="KW-0067">ATP-binding</keyword>
<dbReference type="GO" id="GO:0005524">
    <property type="term" value="F:ATP binding"/>
    <property type="evidence" value="ECO:0007669"/>
    <property type="project" value="UniProtKB-KW"/>
</dbReference>
<dbReference type="PROSITE" id="PS51195">
    <property type="entry name" value="Q_MOTIF"/>
    <property type="match status" value="1"/>
</dbReference>
<evidence type="ECO:0000256" key="5">
    <source>
        <dbReference type="ARBA" id="ARBA00038437"/>
    </source>
</evidence>
<keyword evidence="1" id="KW-0547">Nucleotide-binding</keyword>
<dbReference type="SUPFAM" id="SSF52540">
    <property type="entry name" value="P-loop containing nucleoside triphosphate hydrolases"/>
    <property type="match status" value="1"/>
</dbReference>
<dbReference type="Pfam" id="PF00270">
    <property type="entry name" value="DEAD"/>
    <property type="match status" value="1"/>
</dbReference>
<dbReference type="AlphaFoldDB" id="A0A1R1MJB8"/>
<evidence type="ECO:0000259" key="9">
    <source>
        <dbReference type="PROSITE" id="PS51195"/>
    </source>
</evidence>
<evidence type="ECO:0000313" key="10">
    <source>
        <dbReference type="EMBL" id="OMH39915.1"/>
    </source>
</evidence>
<organism evidence="10 11">
    <name type="scientific">Desulfurobacterium indicum</name>
    <dbReference type="NCBI Taxonomy" id="1914305"/>
    <lineage>
        <taxon>Bacteria</taxon>
        <taxon>Pseudomonadati</taxon>
        <taxon>Aquificota</taxon>
        <taxon>Aquificia</taxon>
        <taxon>Desulfurobacteriales</taxon>
        <taxon>Desulfurobacteriaceae</taxon>
        <taxon>Desulfurobacterium</taxon>
    </lineage>
</organism>
<evidence type="ECO:0000256" key="6">
    <source>
        <dbReference type="PROSITE-ProRule" id="PRU00552"/>
    </source>
</evidence>
<feature type="short sequence motif" description="Q motif" evidence="6">
    <location>
        <begin position="1"/>
        <end position="29"/>
    </location>
</feature>
<dbReference type="RefSeq" id="WP_076713563.1">
    <property type="nucleotide sequence ID" value="NZ_MOEN01000038.1"/>
</dbReference>
<evidence type="ECO:0000313" key="11">
    <source>
        <dbReference type="Proteomes" id="UP000187408"/>
    </source>
</evidence>
<comment type="similarity">
    <text evidence="5">Belongs to the DEAD box helicase family.</text>
</comment>
<accession>A0A1R1MJB8</accession>
<dbReference type="Gene3D" id="3.40.50.300">
    <property type="entry name" value="P-loop containing nucleotide triphosphate hydrolases"/>
    <property type="match status" value="2"/>
</dbReference>
<dbReference type="InterPro" id="IPR027417">
    <property type="entry name" value="P-loop_NTPase"/>
</dbReference>
<sequence>MSFSFENLSRDIQASLKDMGFQEPTPIQKKAIPIAMEGYDIVGQAQTGTGKTAAFGIPIVEKLGKARGVKALILVPTRELAIQVSDELSSIAKRRRLGIYPIYGGVSIGRQISLLNKGRCNVAVGTPGRIKDLIDRGVLDLSNVEVVVLDEADQMLDMGFIEDIEYILKKTSVERQTMLFSATLPNEIKKLISRYLKSSYKTVRVGKSVITPKVNQKILFVKDNDRLKALTKLLKDNKDETTIVFVKTRRDAADLERRLQEKGIDAKAIHGNLTQRQRENVMNAFRKGRVKVLVATDVAARGIDVKDVGIVINYELPENPEIYVHRIGRTGRAGREGTAISLVTDNEKNRMYRIKGLNRVKKEKFKGVTTEDIKKEIASARVKPTYVKMAKDILNSSEEPVEVVAYLLEKLLS</sequence>
<dbReference type="Pfam" id="PF00271">
    <property type="entry name" value="Helicase_C"/>
    <property type="match status" value="1"/>
</dbReference>
<dbReference type="InterPro" id="IPR014001">
    <property type="entry name" value="Helicase_ATP-bd"/>
</dbReference>
<dbReference type="InterPro" id="IPR011545">
    <property type="entry name" value="DEAD/DEAH_box_helicase_dom"/>
</dbReference>
<dbReference type="InterPro" id="IPR014014">
    <property type="entry name" value="RNA_helicase_DEAD_Q_motif"/>
</dbReference>
<gene>
    <name evidence="10" type="ORF">BLW93_07960</name>
</gene>
<dbReference type="PROSITE" id="PS51192">
    <property type="entry name" value="HELICASE_ATP_BIND_1"/>
    <property type="match status" value="1"/>
</dbReference>
<dbReference type="InterPro" id="IPR050079">
    <property type="entry name" value="DEAD_box_RNA_helicase"/>
</dbReference>
<evidence type="ECO:0000256" key="1">
    <source>
        <dbReference type="ARBA" id="ARBA00022741"/>
    </source>
</evidence>
<evidence type="ECO:0000256" key="3">
    <source>
        <dbReference type="ARBA" id="ARBA00022806"/>
    </source>
</evidence>
<feature type="domain" description="DEAD-box RNA helicase Q" evidence="9">
    <location>
        <begin position="1"/>
        <end position="29"/>
    </location>
</feature>
<dbReference type="EMBL" id="MOEN01000038">
    <property type="protein sequence ID" value="OMH39915.1"/>
    <property type="molecule type" value="Genomic_DNA"/>
</dbReference>
<protein>
    <submittedName>
        <fullName evidence="10">RNA helicase</fullName>
    </submittedName>
</protein>
<proteinExistence type="inferred from homology"/>
<feature type="domain" description="Helicase C-terminal" evidence="8">
    <location>
        <begin position="226"/>
        <end position="381"/>
    </location>
</feature>
<evidence type="ECO:0000259" key="8">
    <source>
        <dbReference type="PROSITE" id="PS51194"/>
    </source>
</evidence>
<dbReference type="OrthoDB" id="9805696at2"/>
<dbReference type="SMART" id="SM00487">
    <property type="entry name" value="DEXDc"/>
    <property type="match status" value="1"/>
</dbReference>
<keyword evidence="11" id="KW-1185">Reference proteome</keyword>
<dbReference type="PROSITE" id="PS51194">
    <property type="entry name" value="HELICASE_CTER"/>
    <property type="match status" value="1"/>
</dbReference>
<evidence type="ECO:0000259" key="7">
    <source>
        <dbReference type="PROSITE" id="PS51192"/>
    </source>
</evidence>
<comment type="caution">
    <text evidence="10">The sequence shown here is derived from an EMBL/GenBank/DDBJ whole genome shotgun (WGS) entry which is preliminary data.</text>
</comment>
<dbReference type="GO" id="GO:0003676">
    <property type="term" value="F:nucleic acid binding"/>
    <property type="evidence" value="ECO:0007669"/>
    <property type="project" value="InterPro"/>
</dbReference>
<dbReference type="PANTHER" id="PTHR47959">
    <property type="entry name" value="ATP-DEPENDENT RNA HELICASE RHLE-RELATED"/>
    <property type="match status" value="1"/>
</dbReference>
<dbReference type="CDD" id="cd00268">
    <property type="entry name" value="DEADc"/>
    <property type="match status" value="1"/>
</dbReference>
<dbReference type="GO" id="GO:0005829">
    <property type="term" value="C:cytosol"/>
    <property type="evidence" value="ECO:0007669"/>
    <property type="project" value="TreeGrafter"/>
</dbReference>
<dbReference type="PANTHER" id="PTHR47959:SF1">
    <property type="entry name" value="ATP-DEPENDENT RNA HELICASE DBPA"/>
    <property type="match status" value="1"/>
</dbReference>
<evidence type="ECO:0000256" key="2">
    <source>
        <dbReference type="ARBA" id="ARBA00022801"/>
    </source>
</evidence>
<dbReference type="InterPro" id="IPR044742">
    <property type="entry name" value="DEAD/DEAH_RhlB"/>
</dbReference>